<reference evidence="2 3" key="1">
    <citation type="submission" date="2015-11" db="EMBL/GenBank/DDBJ databases">
        <title>Draft genome sequence of Paramesorhizobium deserti A-3-E, a strain highly resistant to diverse beta-lactam antibiotics.</title>
        <authorList>
            <person name="Lv R."/>
            <person name="Yang X."/>
            <person name="Fang N."/>
            <person name="Guo J."/>
            <person name="Luo X."/>
            <person name="Peng F."/>
            <person name="Yang R."/>
            <person name="Cui Y."/>
            <person name="Fang C."/>
            <person name="Song Y."/>
        </authorList>
    </citation>
    <scope>NUCLEOTIDE SEQUENCE [LARGE SCALE GENOMIC DNA]</scope>
    <source>
        <strain evidence="2 3">A-3-E</strain>
    </source>
</reference>
<keyword evidence="3" id="KW-1185">Reference proteome</keyword>
<dbReference type="Pfam" id="PF03235">
    <property type="entry name" value="GmrSD_N"/>
    <property type="match status" value="1"/>
</dbReference>
<protein>
    <recommendedName>
        <fullName evidence="1">GmrSD restriction endonucleases N-terminal domain-containing protein</fullName>
    </recommendedName>
</protein>
<dbReference type="OrthoDB" id="9798761at2"/>
<dbReference type="PANTHER" id="PTHR35149">
    <property type="entry name" value="SLL5132 PROTEIN"/>
    <property type="match status" value="1"/>
</dbReference>
<dbReference type="RefSeq" id="WP_068879516.1">
    <property type="nucleotide sequence ID" value="NZ_LNTU01000001.1"/>
</dbReference>
<dbReference type="PANTHER" id="PTHR35149:SF2">
    <property type="entry name" value="DUF262 DOMAIN-CONTAINING PROTEIN"/>
    <property type="match status" value="1"/>
</dbReference>
<accession>A0A135HYG3</accession>
<evidence type="ECO:0000313" key="3">
    <source>
        <dbReference type="Proteomes" id="UP000070107"/>
    </source>
</evidence>
<organism evidence="2 3">
    <name type="scientific">Paramesorhizobium deserti</name>
    <dbReference type="NCBI Taxonomy" id="1494590"/>
    <lineage>
        <taxon>Bacteria</taxon>
        <taxon>Pseudomonadati</taxon>
        <taxon>Pseudomonadota</taxon>
        <taxon>Alphaproteobacteria</taxon>
        <taxon>Hyphomicrobiales</taxon>
        <taxon>Phyllobacteriaceae</taxon>
        <taxon>Paramesorhizobium</taxon>
    </lineage>
</organism>
<evidence type="ECO:0000313" key="2">
    <source>
        <dbReference type="EMBL" id="KXF78246.1"/>
    </source>
</evidence>
<gene>
    <name evidence="2" type="ORF">ATN84_00075</name>
</gene>
<comment type="caution">
    <text evidence="2">The sequence shown here is derived from an EMBL/GenBank/DDBJ whole genome shotgun (WGS) entry which is preliminary data.</text>
</comment>
<feature type="domain" description="GmrSD restriction endonucleases N-terminal" evidence="1">
    <location>
        <begin position="22"/>
        <end position="155"/>
    </location>
</feature>
<name>A0A135HYG3_9HYPH</name>
<evidence type="ECO:0000259" key="1">
    <source>
        <dbReference type="Pfam" id="PF03235"/>
    </source>
</evidence>
<dbReference type="AlphaFoldDB" id="A0A135HYG3"/>
<proteinExistence type="predicted"/>
<dbReference type="Proteomes" id="UP000070107">
    <property type="component" value="Unassembled WGS sequence"/>
</dbReference>
<dbReference type="STRING" id="1494590.ATN84_00075"/>
<dbReference type="EMBL" id="LNTU01000001">
    <property type="protein sequence ID" value="KXF78246.1"/>
    <property type="molecule type" value="Genomic_DNA"/>
</dbReference>
<sequence>MTSKGLGINAHDVGLGATLNQHLLMVPSNQRSYAWEGSHVETLFEDLSTAIQVGEQPYFLGTLVLTQGTGDRLEVADGQQRLATTSILIAAIRDYLETLGSAEKKAALKYTSDYLLIYDENTGEDTPRLQLNYEDNLFFVNNILSSTQDNQRAKIDRKLHRINGYTMRLR</sequence>
<dbReference type="InterPro" id="IPR004919">
    <property type="entry name" value="GmrSD_N"/>
</dbReference>